<dbReference type="InterPro" id="IPR051044">
    <property type="entry name" value="MAG_DAG_Lipase"/>
</dbReference>
<proteinExistence type="predicted"/>
<dbReference type="PANTHER" id="PTHR11614">
    <property type="entry name" value="PHOSPHOLIPASE-RELATED"/>
    <property type="match status" value="1"/>
</dbReference>
<dbReference type="OrthoDB" id="9806902at2"/>
<keyword evidence="3" id="KW-0378">Hydrolase</keyword>
<comment type="caution">
    <text evidence="2">The sequence shown here is derived from an EMBL/GenBank/DDBJ whole genome shotgun (WGS) entry which is preliminary data.</text>
</comment>
<name>A0A0C2HB80_9STAP</name>
<reference evidence="3" key="2">
    <citation type="submission" date="2020-04" db="EMBL/GenBank/DDBJ databases">
        <authorList>
            <person name="Tanveer F."/>
            <person name="Xie Y."/>
            <person name="Shinwari Z.K."/>
        </authorList>
    </citation>
    <scope>NUCLEOTIDE SEQUENCE</scope>
    <source>
        <strain evidence="3">MOSEL-ME25</strain>
    </source>
</reference>
<keyword evidence="5" id="KW-1185">Reference proteome</keyword>
<dbReference type="Proteomes" id="UP000031546">
    <property type="component" value="Unassembled WGS sequence"/>
</dbReference>
<dbReference type="Gene3D" id="3.40.50.1820">
    <property type="entry name" value="alpha/beta hydrolase"/>
    <property type="match status" value="1"/>
</dbReference>
<dbReference type="InterPro" id="IPR029058">
    <property type="entry name" value="AB_hydrolase_fold"/>
</dbReference>
<accession>A0A0C2HB80</accession>
<sequence>MKISEQMIYNGGREIEATVFSPEKPLCAIQLLHGMAEHKERYTEMMTWFAMNDCMVVMHDHRGHGRGAGDKGHFADFNLLIDDALAVSAVIPSGLPKFILGHSMGSIAARRLLEYGVYDGGIIVGTGNKDGLLDGIASKLLGMAAGAAPEMRSKTVNRLAFLGYDAAFEGGRKNRWLSADDTNVKQYNGDPYCGFLMSNRALSEIVRHIRISTKHGNMKRLDPGVPILLIGGREDPFSNRGKDIRKLARRYRRYVDSVTVQLYDTSRHEVLFEKNREQVYNRLLEWVMRHV</sequence>
<protein>
    <submittedName>
        <fullName evidence="3">Alpha/beta hydrolase</fullName>
    </submittedName>
</protein>
<gene>
    <name evidence="3" type="ORF">F7P68_0006745</name>
    <name evidence="2" type="ORF">SN16_05400</name>
</gene>
<feature type="domain" description="Serine aminopeptidase S33" evidence="1">
    <location>
        <begin position="26"/>
        <end position="275"/>
    </location>
</feature>
<dbReference type="Pfam" id="PF12146">
    <property type="entry name" value="Hydrolase_4"/>
    <property type="match status" value="1"/>
</dbReference>
<dbReference type="EMBL" id="JXII01000004">
    <property type="protein sequence ID" value="KIH70995.1"/>
    <property type="molecule type" value="Genomic_DNA"/>
</dbReference>
<evidence type="ECO:0000313" key="4">
    <source>
        <dbReference type="Proteomes" id="UP000031546"/>
    </source>
</evidence>
<dbReference type="GeneID" id="77844984"/>
<organism evidence="2 4">
    <name type="scientific">Salinicoccus roseus</name>
    <dbReference type="NCBI Taxonomy" id="45670"/>
    <lineage>
        <taxon>Bacteria</taxon>
        <taxon>Bacillati</taxon>
        <taxon>Bacillota</taxon>
        <taxon>Bacilli</taxon>
        <taxon>Bacillales</taxon>
        <taxon>Staphylococcaceae</taxon>
        <taxon>Salinicoccus</taxon>
    </lineage>
</organism>
<dbReference type="AlphaFoldDB" id="A0A0C2HB80"/>
<evidence type="ECO:0000313" key="5">
    <source>
        <dbReference type="Proteomes" id="UP000527860"/>
    </source>
</evidence>
<evidence type="ECO:0000259" key="1">
    <source>
        <dbReference type="Pfam" id="PF12146"/>
    </source>
</evidence>
<dbReference type="EMBL" id="JABEVU030000001">
    <property type="protein sequence ID" value="MDB0580222.1"/>
    <property type="molecule type" value="Genomic_DNA"/>
</dbReference>
<dbReference type="GO" id="GO:0016787">
    <property type="term" value="F:hydrolase activity"/>
    <property type="evidence" value="ECO:0007669"/>
    <property type="project" value="UniProtKB-KW"/>
</dbReference>
<dbReference type="Proteomes" id="UP000527860">
    <property type="component" value="Unassembled WGS sequence"/>
</dbReference>
<dbReference type="STRING" id="45670.SN16_05400"/>
<evidence type="ECO:0000313" key="2">
    <source>
        <dbReference type="EMBL" id="KIH70995.1"/>
    </source>
</evidence>
<evidence type="ECO:0000313" key="3">
    <source>
        <dbReference type="EMBL" id="MDB0580222.1"/>
    </source>
</evidence>
<dbReference type="RefSeq" id="WP_040105595.1">
    <property type="nucleotide sequence ID" value="NZ_JABEVU030000001.1"/>
</dbReference>
<dbReference type="InterPro" id="IPR022742">
    <property type="entry name" value="Hydrolase_4"/>
</dbReference>
<reference evidence="2 4" key="1">
    <citation type="submission" date="2015-01" db="EMBL/GenBank/DDBJ databases">
        <title>Genome sequences of high lactate-tolerant strain Salinicoccus roseus W12 with industrial interest.</title>
        <authorList>
            <person name="Wang H."/>
            <person name="Yu B."/>
        </authorList>
    </citation>
    <scope>NUCLEOTIDE SEQUENCE [LARGE SCALE GENOMIC DNA]</scope>
    <source>
        <strain evidence="2 4">W12</strain>
    </source>
</reference>
<dbReference type="SUPFAM" id="SSF53474">
    <property type="entry name" value="alpha/beta-Hydrolases"/>
    <property type="match status" value="1"/>
</dbReference>
<reference evidence="3" key="3">
    <citation type="submission" date="2022-12" db="EMBL/GenBank/DDBJ databases">
        <title>Genome analysis and biological profiling of marine Salinicoccus roseus MOSEL-ME25.</title>
        <authorList>
            <person name="Mirza F.T."/>
            <person name="Xie Y."/>
            <person name="Shinwari Z.K."/>
        </authorList>
    </citation>
    <scope>NUCLEOTIDE SEQUENCE</scope>
    <source>
        <strain evidence="3">MOSEL-ME25</strain>
    </source>
</reference>